<evidence type="ECO:0000259" key="3">
    <source>
        <dbReference type="Pfam" id="PF03435"/>
    </source>
</evidence>
<keyword evidence="2" id="KW-0812">Transmembrane</keyword>
<dbReference type="PANTHER" id="PTHR12286:SF5">
    <property type="entry name" value="SACCHAROPINE DEHYDROGENASE-LIKE OXIDOREDUCTASE"/>
    <property type="match status" value="1"/>
</dbReference>
<protein>
    <recommendedName>
        <fullName evidence="3">Saccharopine dehydrogenase NADP binding domain-containing protein</fullName>
    </recommendedName>
</protein>
<feature type="transmembrane region" description="Helical" evidence="2">
    <location>
        <begin position="219"/>
        <end position="236"/>
    </location>
</feature>
<organism evidence="4">
    <name type="scientific">Lotharella globosa</name>
    <dbReference type="NCBI Taxonomy" id="91324"/>
    <lineage>
        <taxon>Eukaryota</taxon>
        <taxon>Sar</taxon>
        <taxon>Rhizaria</taxon>
        <taxon>Cercozoa</taxon>
        <taxon>Chlorarachniophyceae</taxon>
        <taxon>Lotharella</taxon>
    </lineage>
</organism>
<dbReference type="Gene3D" id="3.40.50.720">
    <property type="entry name" value="NAD(P)-binding Rossmann-like Domain"/>
    <property type="match status" value="1"/>
</dbReference>
<keyword evidence="2" id="KW-1133">Transmembrane helix</keyword>
<dbReference type="InterPro" id="IPR051276">
    <property type="entry name" value="Saccharopine_DH-like_oxidrdct"/>
</dbReference>
<dbReference type="PANTHER" id="PTHR12286">
    <property type="entry name" value="SACCHAROPINE DEHYDROGENASE-LIKE OXIDOREDUCTASE"/>
    <property type="match status" value="1"/>
</dbReference>
<dbReference type="GO" id="GO:0005739">
    <property type="term" value="C:mitochondrion"/>
    <property type="evidence" value="ECO:0007669"/>
    <property type="project" value="TreeGrafter"/>
</dbReference>
<accession>A0A7S4DX47</accession>
<dbReference type="InterPro" id="IPR005097">
    <property type="entry name" value="Sacchrp_dh_NADP-bd"/>
</dbReference>
<dbReference type="GO" id="GO:0005811">
    <property type="term" value="C:lipid droplet"/>
    <property type="evidence" value="ECO:0007669"/>
    <property type="project" value="TreeGrafter"/>
</dbReference>
<gene>
    <name evidence="4" type="ORF">LGLO00237_LOCUS27354</name>
</gene>
<evidence type="ECO:0000313" key="4">
    <source>
        <dbReference type="EMBL" id="CAE0675577.1"/>
    </source>
</evidence>
<feature type="transmembrane region" description="Helical" evidence="2">
    <location>
        <begin position="281"/>
        <end position="308"/>
    </location>
</feature>
<evidence type="ECO:0000256" key="2">
    <source>
        <dbReference type="SAM" id="Phobius"/>
    </source>
</evidence>
<dbReference type="GO" id="GO:0009247">
    <property type="term" value="P:glycolipid biosynthetic process"/>
    <property type="evidence" value="ECO:0007669"/>
    <property type="project" value="TreeGrafter"/>
</dbReference>
<dbReference type="InterPro" id="IPR036291">
    <property type="entry name" value="NAD(P)-bd_dom_sf"/>
</dbReference>
<feature type="transmembrane region" description="Helical" evidence="2">
    <location>
        <begin position="248"/>
        <end position="269"/>
    </location>
</feature>
<evidence type="ECO:0000256" key="1">
    <source>
        <dbReference type="ARBA" id="ARBA00038048"/>
    </source>
</evidence>
<dbReference type="GO" id="GO:0005886">
    <property type="term" value="C:plasma membrane"/>
    <property type="evidence" value="ECO:0007669"/>
    <property type="project" value="TreeGrafter"/>
</dbReference>
<keyword evidence="2" id="KW-0472">Membrane</keyword>
<dbReference type="Pfam" id="PF03435">
    <property type="entry name" value="Sacchrp_dh_NADP"/>
    <property type="match status" value="1"/>
</dbReference>
<dbReference type="SUPFAM" id="SSF51735">
    <property type="entry name" value="NAD(P)-binding Rossmann-fold domains"/>
    <property type="match status" value="1"/>
</dbReference>
<name>A0A7S4DX47_9EUKA</name>
<proteinExistence type="inferred from homology"/>
<dbReference type="EMBL" id="HBIV01038501">
    <property type="protein sequence ID" value="CAE0675577.1"/>
    <property type="molecule type" value="Transcribed_RNA"/>
</dbReference>
<dbReference type="AlphaFoldDB" id="A0A7S4DX47"/>
<reference evidence="4" key="1">
    <citation type="submission" date="2021-01" db="EMBL/GenBank/DDBJ databases">
        <authorList>
            <person name="Corre E."/>
            <person name="Pelletier E."/>
            <person name="Niang G."/>
            <person name="Scheremetjew M."/>
            <person name="Finn R."/>
            <person name="Kale V."/>
            <person name="Holt S."/>
            <person name="Cochrane G."/>
            <person name="Meng A."/>
            <person name="Brown T."/>
            <person name="Cohen L."/>
        </authorList>
    </citation>
    <scope>NUCLEOTIDE SEQUENCE</scope>
    <source>
        <strain evidence="4">CCCM811</strain>
    </source>
</reference>
<comment type="similarity">
    <text evidence="1">Belongs to the saccharopine dehydrogenase family.</text>
</comment>
<sequence length="416" mass="44689">MPSERTERPYELIVFGATGNVGVVISEYLEKSSDAKRWAIAGRNAKKLGALRTKIADGKEATCDIVLADCTDRDSMKKMASQTKVVLTAAGPYHLYGEPVIQACIDAGTNYVDITGEVGWVYQMKLKYEKQAREKGVCISSFCGYDCIPPELSLGLANEALGSGDKLQSAETLIEAKNMEGTGFPRGTALTFFGFIRDPVFFARNLIDSVAYVPRRERCAALTSFFLWLLPCWSSVTEGFTLPNFMGLINVFVVHASADALGFGGVRFYDRLPLPQMPLNALSSLVVVGMFYSFMAVFMPILVIASLLAGDKIQEWLEARSISGVPKAVTDFSLSGYGASGRKVSVNLVIPGDPGVCCTALLAVETALGFASGEKTTAGFLTPVVGLGSVYLAKRLKRAGVQVKVTVDGKSVIDGI</sequence>
<feature type="domain" description="Saccharopine dehydrogenase NADP binding" evidence="3">
    <location>
        <begin position="13"/>
        <end position="138"/>
    </location>
</feature>